<dbReference type="Pfam" id="PF01593">
    <property type="entry name" value="Amino_oxidase"/>
    <property type="match status" value="1"/>
</dbReference>
<keyword evidence="7" id="KW-0732">Signal</keyword>
<comment type="pathway">
    <text evidence="1">Plant hormone metabolism; auxin biosynthesis.</text>
</comment>
<dbReference type="SUPFAM" id="SSF54373">
    <property type="entry name" value="FAD-linked reductases, C-terminal domain"/>
    <property type="match status" value="1"/>
</dbReference>
<reference evidence="9 10" key="1">
    <citation type="submission" date="2018-11" db="EMBL/GenBank/DDBJ databases">
        <title>Genomic Encyclopedia of Type Strains, Phase IV (KMG-IV): sequencing the most valuable type-strain genomes for metagenomic binning, comparative biology and taxonomic classification.</title>
        <authorList>
            <person name="Goeker M."/>
        </authorList>
    </citation>
    <scope>NUCLEOTIDE SEQUENCE [LARGE SCALE GENOMIC DNA]</scope>
    <source>
        <strain evidence="9 10">DSM 100316</strain>
    </source>
</reference>
<dbReference type="Gene3D" id="3.90.660.10">
    <property type="match status" value="1"/>
</dbReference>
<dbReference type="AlphaFoldDB" id="A0A3N2DNB8"/>
<evidence type="ECO:0000256" key="4">
    <source>
        <dbReference type="ARBA" id="ARBA00017871"/>
    </source>
</evidence>
<dbReference type="GO" id="GO:0050361">
    <property type="term" value="F:tryptophan 2-monooxygenase activity"/>
    <property type="evidence" value="ECO:0007669"/>
    <property type="project" value="UniProtKB-EC"/>
</dbReference>
<comment type="caution">
    <text evidence="9">The sequence shown here is derived from an EMBL/GenBank/DDBJ whole genome shotgun (WGS) entry which is preliminary data.</text>
</comment>
<gene>
    <name evidence="9" type="ORF">EDC56_1733</name>
</gene>
<dbReference type="InterPro" id="IPR006311">
    <property type="entry name" value="TAT_signal"/>
</dbReference>
<evidence type="ECO:0000256" key="2">
    <source>
        <dbReference type="ARBA" id="ARBA00005833"/>
    </source>
</evidence>
<dbReference type="InterPro" id="IPR050281">
    <property type="entry name" value="Flavin_monoamine_oxidase"/>
</dbReference>
<dbReference type="PANTHER" id="PTHR10742">
    <property type="entry name" value="FLAVIN MONOAMINE OXIDASE"/>
    <property type="match status" value="1"/>
</dbReference>
<feature type="domain" description="Amine oxidase" evidence="8">
    <location>
        <begin position="63"/>
        <end position="504"/>
    </location>
</feature>
<evidence type="ECO:0000256" key="5">
    <source>
        <dbReference type="ARBA" id="ARBA00023070"/>
    </source>
</evidence>
<organism evidence="9 10">
    <name type="scientific">Sinobacterium caligoides</name>
    <dbReference type="NCBI Taxonomy" id="933926"/>
    <lineage>
        <taxon>Bacteria</taxon>
        <taxon>Pseudomonadati</taxon>
        <taxon>Pseudomonadota</taxon>
        <taxon>Gammaproteobacteria</taxon>
        <taxon>Cellvibrionales</taxon>
        <taxon>Spongiibacteraceae</taxon>
        <taxon>Sinobacterium</taxon>
    </lineage>
</organism>
<proteinExistence type="inferred from homology"/>
<dbReference type="GO" id="GO:0009063">
    <property type="term" value="P:amino acid catabolic process"/>
    <property type="evidence" value="ECO:0007669"/>
    <property type="project" value="TreeGrafter"/>
</dbReference>
<dbReference type="RefSeq" id="WP_162844129.1">
    <property type="nucleotide sequence ID" value="NZ_RKHR01000004.1"/>
</dbReference>
<name>A0A3N2DNB8_9GAMM</name>
<dbReference type="Proteomes" id="UP000275394">
    <property type="component" value="Unassembled WGS sequence"/>
</dbReference>
<dbReference type="GO" id="GO:0009851">
    <property type="term" value="P:auxin biosynthetic process"/>
    <property type="evidence" value="ECO:0007669"/>
    <property type="project" value="UniProtKB-KW"/>
</dbReference>
<dbReference type="SUPFAM" id="SSF51905">
    <property type="entry name" value="FAD/NAD(P)-binding domain"/>
    <property type="match status" value="1"/>
</dbReference>
<evidence type="ECO:0000313" key="10">
    <source>
        <dbReference type="Proteomes" id="UP000275394"/>
    </source>
</evidence>
<evidence type="ECO:0000313" key="9">
    <source>
        <dbReference type="EMBL" id="ROS01304.1"/>
    </source>
</evidence>
<dbReference type="Gene3D" id="1.20.1440.240">
    <property type="match status" value="1"/>
</dbReference>
<feature type="chain" id="PRO_5018315291" description="Tryptophan 2-monooxygenase" evidence="7">
    <location>
        <begin position="30"/>
        <end position="523"/>
    </location>
</feature>
<dbReference type="InterPro" id="IPR036188">
    <property type="entry name" value="FAD/NAD-bd_sf"/>
</dbReference>
<accession>A0A3N2DNB8</accession>
<dbReference type="PROSITE" id="PS51318">
    <property type="entry name" value="TAT"/>
    <property type="match status" value="1"/>
</dbReference>
<dbReference type="EMBL" id="RKHR01000004">
    <property type="protein sequence ID" value="ROS01304.1"/>
    <property type="molecule type" value="Genomic_DNA"/>
</dbReference>
<comment type="similarity">
    <text evidence="2">Belongs to the tryptophan 2-monooxygenase family.</text>
</comment>
<keyword evidence="5" id="KW-0073">Auxin biosynthesis</keyword>
<dbReference type="InterPro" id="IPR002937">
    <property type="entry name" value="Amino_oxidase"/>
</dbReference>
<evidence type="ECO:0000256" key="3">
    <source>
        <dbReference type="ARBA" id="ARBA00012535"/>
    </source>
</evidence>
<dbReference type="EC" id="1.13.12.3" evidence="3"/>
<comment type="catalytic activity">
    <reaction evidence="6">
        <text>L-tryptophan + O2 = indole-3-acetamide + CO2 + H2O</text>
        <dbReference type="Rhea" id="RHEA:16165"/>
        <dbReference type="ChEBI" id="CHEBI:15377"/>
        <dbReference type="ChEBI" id="CHEBI:15379"/>
        <dbReference type="ChEBI" id="CHEBI:16031"/>
        <dbReference type="ChEBI" id="CHEBI:16526"/>
        <dbReference type="ChEBI" id="CHEBI:57912"/>
        <dbReference type="EC" id="1.13.12.3"/>
    </reaction>
</comment>
<evidence type="ECO:0000256" key="1">
    <source>
        <dbReference type="ARBA" id="ARBA00004814"/>
    </source>
</evidence>
<keyword evidence="10" id="KW-1185">Reference proteome</keyword>
<dbReference type="PANTHER" id="PTHR10742:SF342">
    <property type="entry name" value="AMINE OXIDASE"/>
    <property type="match status" value="1"/>
</dbReference>
<evidence type="ECO:0000256" key="7">
    <source>
        <dbReference type="SAM" id="SignalP"/>
    </source>
</evidence>
<evidence type="ECO:0000259" key="8">
    <source>
        <dbReference type="Pfam" id="PF01593"/>
    </source>
</evidence>
<dbReference type="GO" id="GO:0001716">
    <property type="term" value="F:L-amino-acid oxidase activity"/>
    <property type="evidence" value="ECO:0007669"/>
    <property type="project" value="TreeGrafter"/>
</dbReference>
<evidence type="ECO:0000256" key="6">
    <source>
        <dbReference type="ARBA" id="ARBA00047321"/>
    </source>
</evidence>
<dbReference type="Gene3D" id="3.50.50.60">
    <property type="entry name" value="FAD/NAD(P)-binding domain"/>
    <property type="match status" value="1"/>
</dbReference>
<sequence>MDKSRRKFIGQFAVSALSAKALLGQSALADQSIDNPSLESWRDRERNRHGDRHTEVLILGAGISGLVAAYELTKAGYNCRILEARDRPGGRNETIRHGSVIKEFDREDVCQFSRDKSVYFNSGAGRISQRHTRLLGYCRELGVEMETFVNDNYTATYRMNEGYGGKPVPFRQLHASQRGLIASTLAQAIDQSLVDDLIEPYNVEQMLAMLKTFGDLQQDYTYQGSTRAGIVEGTGILSPAEPIEGVDFSDFMAAEDPWSQMELAAGERIDYQPNMLQPVGGMDKIPYAFAKRLRRRIQYESVVSKIERSGEGGTVTYTQYGRERAISADHIIVTIPLTVLQGIEHDFSEDISSAIDGAFYAPPGKVAFESERFWESEESIYGGVSYMESENSAIWYPSGDYNAKTGSLGCGYIYWGINFANMDNYQRNESALSQVEKTHPNIRQHARHGCSRSWKNTPFSEGGWSNVPPAPAFSHADGPYVFAGDHTTYLSGWQEGAVLSAHRAIEIVAQLVEAKQSLQAANL</sequence>
<feature type="signal peptide" evidence="7">
    <location>
        <begin position="1"/>
        <end position="29"/>
    </location>
</feature>
<protein>
    <recommendedName>
        <fullName evidence="4">Tryptophan 2-monooxygenase</fullName>
        <ecNumber evidence="3">1.13.12.3</ecNumber>
    </recommendedName>
</protein>